<proteinExistence type="predicted"/>
<dbReference type="PROSITE" id="PS50157">
    <property type="entry name" value="ZINC_FINGER_C2H2_2"/>
    <property type="match status" value="1"/>
</dbReference>
<evidence type="ECO:0000313" key="3">
    <source>
        <dbReference type="EMBL" id="JAR87289.1"/>
    </source>
</evidence>
<feature type="domain" description="C2H2-type" evidence="2">
    <location>
        <begin position="124"/>
        <end position="151"/>
    </location>
</feature>
<protein>
    <recommendedName>
        <fullName evidence="2">C2H2-type domain-containing protein</fullName>
    </recommendedName>
</protein>
<reference evidence="3" key="1">
    <citation type="submission" date="2016-03" db="EMBL/GenBank/DDBJ databases">
        <title>Gut transcriptome analysis on engorged females of Ornithodoros mimon (Acari: Argasidae) and phylogenetic inferences of soft ticks.</title>
        <authorList>
            <person name="Landulfo G.A."/>
            <person name="Giovanni D."/>
            <person name="Carvalho E."/>
            <person name="Junqueira-de-Azevedo I."/>
            <person name="Patane J."/>
            <person name="Mendoca R."/>
            <person name="Barros-Battesti D."/>
        </authorList>
    </citation>
    <scope>NUCLEOTIDE SEQUENCE</scope>
    <source>
        <strain evidence="3">Females</strain>
        <tissue evidence="3">Gut</tissue>
    </source>
</reference>
<dbReference type="AlphaFoldDB" id="A0A147B929"/>
<dbReference type="PROSITE" id="PS00028">
    <property type="entry name" value="ZINC_FINGER_C2H2_1"/>
    <property type="match status" value="1"/>
</dbReference>
<dbReference type="InterPro" id="IPR013087">
    <property type="entry name" value="Znf_C2H2_type"/>
</dbReference>
<evidence type="ECO:0000256" key="1">
    <source>
        <dbReference type="PROSITE-ProRule" id="PRU00042"/>
    </source>
</evidence>
<dbReference type="GO" id="GO:0008270">
    <property type="term" value="F:zinc ion binding"/>
    <property type="evidence" value="ECO:0007669"/>
    <property type="project" value="UniProtKB-KW"/>
</dbReference>
<evidence type="ECO:0000259" key="2">
    <source>
        <dbReference type="PROSITE" id="PS50157"/>
    </source>
</evidence>
<accession>A0A147B929</accession>
<dbReference type="EMBL" id="GEIB01000675">
    <property type="protein sequence ID" value="JAR87289.1"/>
    <property type="molecule type" value="Transcribed_RNA"/>
</dbReference>
<feature type="non-terminal residue" evidence="3">
    <location>
        <position position="1"/>
    </location>
</feature>
<name>A0A147B929_9ACAR</name>
<keyword evidence="1" id="KW-0863">Zinc-finger</keyword>
<keyword evidence="1" id="KW-0862">Zinc</keyword>
<keyword evidence="1" id="KW-0479">Metal-binding</keyword>
<dbReference type="InterPro" id="IPR036236">
    <property type="entry name" value="Znf_C2H2_sf"/>
</dbReference>
<dbReference type="SUPFAM" id="SSF57667">
    <property type="entry name" value="beta-beta-alpha zinc fingers"/>
    <property type="match status" value="1"/>
</dbReference>
<organism evidence="3">
    <name type="scientific">Alectorobius mimon</name>
    <dbReference type="NCBI Taxonomy" id="360319"/>
    <lineage>
        <taxon>Eukaryota</taxon>
        <taxon>Metazoa</taxon>
        <taxon>Ecdysozoa</taxon>
        <taxon>Arthropoda</taxon>
        <taxon>Chelicerata</taxon>
        <taxon>Arachnida</taxon>
        <taxon>Acari</taxon>
        <taxon>Parasitiformes</taxon>
        <taxon>Ixodida</taxon>
        <taxon>Ixodoidea</taxon>
        <taxon>Argasidae</taxon>
        <taxon>Ornithodorinae</taxon>
        <taxon>Alectorobius</taxon>
    </lineage>
</organism>
<sequence length="160" mass="17480">PSDGVCIKTEPYDIPLSALPEGSDGENESVANDVDICVRKGTAEQDRAVTGATKGDEDSCSSLRSNCNASNPESTDAAHFLALDTVVSMKVHERKKQQKRQQCHVPFDKPLQPRRHVAEHKGGYRCPHCPATVSTSSTLNCHVQLHTGEFKCQQCDMAFI</sequence>
<dbReference type="Gene3D" id="3.30.160.60">
    <property type="entry name" value="Classic Zinc Finger"/>
    <property type="match status" value="1"/>
</dbReference>